<dbReference type="EMBL" id="CAKKLH010000029">
    <property type="protein sequence ID" value="CAH0100010.1"/>
    <property type="molecule type" value="Genomic_DNA"/>
</dbReference>
<comment type="domain">
    <text evidence="10">The clip domain consists of 35-55 residues which are 'knitted' together usually by 3 conserved disulfide bonds forming a clip-like compact structure.</text>
</comment>
<evidence type="ECO:0000256" key="5">
    <source>
        <dbReference type="ARBA" id="ARBA00022801"/>
    </source>
</evidence>
<reference evidence="13" key="1">
    <citation type="submission" date="2021-11" db="EMBL/GenBank/DDBJ databases">
        <authorList>
            <person name="Schell T."/>
        </authorList>
    </citation>
    <scope>NUCLEOTIDE SEQUENCE</scope>
    <source>
        <strain evidence="13">M5</strain>
    </source>
</reference>
<dbReference type="PANTHER" id="PTHR24252">
    <property type="entry name" value="ACROSIN-RELATED"/>
    <property type="match status" value="1"/>
</dbReference>
<evidence type="ECO:0000256" key="3">
    <source>
        <dbReference type="ARBA" id="ARBA00022670"/>
    </source>
</evidence>
<dbReference type="InterPro" id="IPR043504">
    <property type="entry name" value="Peptidase_S1_PA_chymotrypsin"/>
</dbReference>
<evidence type="ECO:0000313" key="14">
    <source>
        <dbReference type="Proteomes" id="UP000789390"/>
    </source>
</evidence>
<dbReference type="PROSITE" id="PS00135">
    <property type="entry name" value="TRYPSIN_SER"/>
    <property type="match status" value="1"/>
</dbReference>
<gene>
    <name evidence="13" type="ORF">DGAL_LOCUS2182</name>
</gene>
<evidence type="ECO:0000256" key="1">
    <source>
        <dbReference type="ARBA" id="ARBA00004613"/>
    </source>
</evidence>
<evidence type="ECO:0000256" key="10">
    <source>
        <dbReference type="RuleBase" id="RU366078"/>
    </source>
</evidence>
<dbReference type="InterPro" id="IPR022700">
    <property type="entry name" value="CLIP"/>
</dbReference>
<feature type="chain" id="PRO_5035340875" description="CLIP domain-containing serine protease" evidence="10">
    <location>
        <begin position="22"/>
        <end position="425"/>
    </location>
</feature>
<dbReference type="Pfam" id="PF00089">
    <property type="entry name" value="Trypsin"/>
    <property type="match status" value="1"/>
</dbReference>
<dbReference type="Pfam" id="PF12032">
    <property type="entry name" value="CLIP"/>
    <property type="match status" value="1"/>
</dbReference>
<evidence type="ECO:0000259" key="12">
    <source>
        <dbReference type="PROSITE" id="PS51888"/>
    </source>
</evidence>
<dbReference type="PROSITE" id="PS51888">
    <property type="entry name" value="CLIP"/>
    <property type="match status" value="1"/>
</dbReference>
<keyword evidence="14" id="KW-1185">Reference proteome</keyword>
<comment type="caution">
    <text evidence="13">The sequence shown here is derived from an EMBL/GenBank/DDBJ whole genome shotgun (WGS) entry which is preliminary data.</text>
</comment>
<dbReference type="PROSITE" id="PS00134">
    <property type="entry name" value="TRYPSIN_HIS"/>
    <property type="match status" value="1"/>
</dbReference>
<evidence type="ECO:0000256" key="2">
    <source>
        <dbReference type="ARBA" id="ARBA00022525"/>
    </source>
</evidence>
<sequence length="425" mass="46866">MREITLLVPLLFVLIFCSVQGHLLRRRNDQPLSWRPDTRQHKRQVNFGEEETSEVSSLTTGFDGAGINDCQTPEGVIGTCTLMTSCPHLADMLSVPSPAILNYLRQSICGYHGYDPKVCCSYPTGMENIDSSAPFFFGESTGEFPPPVNPKPPVRPPPYIPVRPNVLPARCGNSNATSTRIVGGEDAPPGAWPWIALLGYKDPTTQQIDYLCGGALISSQYVVTAAHCVYNKKDLYSVRVGEHELQNDMDGNRHQDVLIANRMPHESFDSVSFQNDIAILKLAVRVEFTAEVQPICLPMDPLIRNKNYVKSQPFVAGWGATSFNGPSSMTLREVQIPVVTQESCKESYKNFKTVVVDQSVLCAGLGRGGKDACQGDSGGPLMIPEKDRFYLLGVVSFGYKCAVPGFPGVYTRIPFYLDWILSKMQ</sequence>
<dbReference type="InterPro" id="IPR033116">
    <property type="entry name" value="TRYPSIN_SER"/>
</dbReference>
<keyword evidence="4 10" id="KW-0732">Signal</keyword>
<keyword evidence="3 9" id="KW-0645">Protease</keyword>
<dbReference type="Proteomes" id="UP000789390">
    <property type="component" value="Unassembled WGS sequence"/>
</dbReference>
<evidence type="ECO:0000256" key="8">
    <source>
        <dbReference type="ARBA" id="ARBA00024195"/>
    </source>
</evidence>
<dbReference type="SMART" id="SM00680">
    <property type="entry name" value="CLIP"/>
    <property type="match status" value="1"/>
</dbReference>
<organism evidence="13 14">
    <name type="scientific">Daphnia galeata</name>
    <dbReference type="NCBI Taxonomy" id="27404"/>
    <lineage>
        <taxon>Eukaryota</taxon>
        <taxon>Metazoa</taxon>
        <taxon>Ecdysozoa</taxon>
        <taxon>Arthropoda</taxon>
        <taxon>Crustacea</taxon>
        <taxon>Branchiopoda</taxon>
        <taxon>Diplostraca</taxon>
        <taxon>Cladocera</taxon>
        <taxon>Anomopoda</taxon>
        <taxon>Daphniidae</taxon>
        <taxon>Daphnia</taxon>
    </lineage>
</organism>
<dbReference type="InterPro" id="IPR018114">
    <property type="entry name" value="TRYPSIN_HIS"/>
</dbReference>
<dbReference type="OrthoDB" id="425190at2759"/>
<comment type="subcellular location">
    <subcellularLocation>
        <location evidence="1 10">Secreted</location>
    </subcellularLocation>
</comment>
<dbReference type="PRINTS" id="PR00722">
    <property type="entry name" value="CHYMOTRYPSIN"/>
</dbReference>
<keyword evidence="6 9" id="KW-0720">Serine protease</keyword>
<dbReference type="SUPFAM" id="SSF50494">
    <property type="entry name" value="Trypsin-like serine proteases"/>
    <property type="match status" value="1"/>
</dbReference>
<dbReference type="InterPro" id="IPR001314">
    <property type="entry name" value="Peptidase_S1A"/>
</dbReference>
<keyword evidence="2 10" id="KW-0964">Secreted</keyword>
<evidence type="ECO:0000256" key="9">
    <source>
        <dbReference type="RuleBase" id="RU363034"/>
    </source>
</evidence>
<keyword evidence="7" id="KW-1015">Disulfide bond</keyword>
<evidence type="ECO:0000313" key="13">
    <source>
        <dbReference type="EMBL" id="CAH0100010.1"/>
    </source>
</evidence>
<dbReference type="InterPro" id="IPR001254">
    <property type="entry name" value="Trypsin_dom"/>
</dbReference>
<dbReference type="AlphaFoldDB" id="A0A8J2RI09"/>
<accession>A0A8J2RI09</accession>
<dbReference type="SMART" id="SM00020">
    <property type="entry name" value="Tryp_SPc"/>
    <property type="match status" value="1"/>
</dbReference>
<dbReference type="GO" id="GO:0006508">
    <property type="term" value="P:proteolysis"/>
    <property type="evidence" value="ECO:0007669"/>
    <property type="project" value="UniProtKB-KW"/>
</dbReference>
<proteinExistence type="inferred from homology"/>
<evidence type="ECO:0000256" key="4">
    <source>
        <dbReference type="ARBA" id="ARBA00022729"/>
    </source>
</evidence>
<dbReference type="PANTHER" id="PTHR24252:SF7">
    <property type="entry name" value="HYALIN"/>
    <property type="match status" value="1"/>
</dbReference>
<name>A0A8J2RI09_9CRUS</name>
<protein>
    <recommendedName>
        <fullName evidence="10">CLIP domain-containing serine protease</fullName>
        <ecNumber evidence="9">3.4.21.-</ecNumber>
    </recommendedName>
</protein>
<feature type="domain" description="Peptidase S1" evidence="11">
    <location>
        <begin position="181"/>
        <end position="425"/>
    </location>
</feature>
<dbReference type="GO" id="GO:0005576">
    <property type="term" value="C:extracellular region"/>
    <property type="evidence" value="ECO:0007669"/>
    <property type="project" value="UniProtKB-SubCell"/>
</dbReference>
<comment type="similarity">
    <text evidence="8 10">Belongs to the peptidase S1 family. CLIP subfamily.</text>
</comment>
<feature type="signal peptide" evidence="10">
    <location>
        <begin position="1"/>
        <end position="21"/>
    </location>
</feature>
<dbReference type="Gene3D" id="3.30.1640.30">
    <property type="match status" value="1"/>
</dbReference>
<evidence type="ECO:0000256" key="6">
    <source>
        <dbReference type="ARBA" id="ARBA00022825"/>
    </source>
</evidence>
<dbReference type="GO" id="GO:0004252">
    <property type="term" value="F:serine-type endopeptidase activity"/>
    <property type="evidence" value="ECO:0007669"/>
    <property type="project" value="UniProtKB-UniRule"/>
</dbReference>
<dbReference type="InterPro" id="IPR009003">
    <property type="entry name" value="Peptidase_S1_PA"/>
</dbReference>
<evidence type="ECO:0000259" key="11">
    <source>
        <dbReference type="PROSITE" id="PS50240"/>
    </source>
</evidence>
<evidence type="ECO:0000256" key="7">
    <source>
        <dbReference type="ARBA" id="ARBA00023157"/>
    </source>
</evidence>
<keyword evidence="5 9" id="KW-0378">Hydrolase</keyword>
<dbReference type="PROSITE" id="PS50240">
    <property type="entry name" value="TRYPSIN_DOM"/>
    <property type="match status" value="1"/>
</dbReference>
<dbReference type="Gene3D" id="2.40.10.10">
    <property type="entry name" value="Trypsin-like serine proteases"/>
    <property type="match status" value="1"/>
</dbReference>
<dbReference type="InterPro" id="IPR038565">
    <property type="entry name" value="CLIP_sf"/>
</dbReference>
<dbReference type="CDD" id="cd00190">
    <property type="entry name" value="Tryp_SPc"/>
    <property type="match status" value="1"/>
</dbReference>
<dbReference type="FunFam" id="2.40.10.10:FF:000015">
    <property type="entry name" value="Atrial natriuretic peptide-converting enzyme"/>
    <property type="match status" value="1"/>
</dbReference>
<feature type="domain" description="Clip" evidence="12">
    <location>
        <begin position="69"/>
        <end position="120"/>
    </location>
</feature>
<dbReference type="EC" id="3.4.21.-" evidence="9"/>